<sequence length="30" mass="3421">RITGESSLNLKASQDMNDLTKEKMEKLNLI</sequence>
<feature type="non-terminal residue" evidence="1">
    <location>
        <position position="1"/>
    </location>
</feature>
<comment type="caution">
    <text evidence="1">The sequence shown here is derived from an EMBL/GenBank/DDBJ whole genome shotgun (WGS) entry which is preliminary data.</text>
</comment>
<gene>
    <name evidence="1" type="ORF">S01H4_21344</name>
</gene>
<dbReference type="AlphaFoldDB" id="X1AA23"/>
<evidence type="ECO:0000313" key="1">
    <source>
        <dbReference type="EMBL" id="GAG79310.1"/>
    </source>
</evidence>
<dbReference type="EMBL" id="BART01009658">
    <property type="protein sequence ID" value="GAG79310.1"/>
    <property type="molecule type" value="Genomic_DNA"/>
</dbReference>
<name>X1AA23_9ZZZZ</name>
<proteinExistence type="predicted"/>
<organism evidence="1">
    <name type="scientific">marine sediment metagenome</name>
    <dbReference type="NCBI Taxonomy" id="412755"/>
    <lineage>
        <taxon>unclassified sequences</taxon>
        <taxon>metagenomes</taxon>
        <taxon>ecological metagenomes</taxon>
    </lineage>
</organism>
<protein>
    <submittedName>
        <fullName evidence="1">Uncharacterized protein</fullName>
    </submittedName>
</protein>
<accession>X1AA23</accession>
<reference evidence="1" key="1">
    <citation type="journal article" date="2014" name="Front. Microbiol.">
        <title>High frequency of phylogenetically diverse reductive dehalogenase-homologous genes in deep subseafloor sedimentary metagenomes.</title>
        <authorList>
            <person name="Kawai M."/>
            <person name="Futagami T."/>
            <person name="Toyoda A."/>
            <person name="Takaki Y."/>
            <person name="Nishi S."/>
            <person name="Hori S."/>
            <person name="Arai W."/>
            <person name="Tsubouchi T."/>
            <person name="Morono Y."/>
            <person name="Uchiyama I."/>
            <person name="Ito T."/>
            <person name="Fujiyama A."/>
            <person name="Inagaki F."/>
            <person name="Takami H."/>
        </authorList>
    </citation>
    <scope>NUCLEOTIDE SEQUENCE</scope>
    <source>
        <strain evidence="1">Expedition CK06-06</strain>
    </source>
</reference>